<feature type="region of interest" description="Disordered" evidence="2">
    <location>
        <begin position="461"/>
        <end position="484"/>
    </location>
</feature>
<feature type="transmembrane region" description="Helical" evidence="3">
    <location>
        <begin position="496"/>
        <end position="518"/>
    </location>
</feature>
<keyword evidence="3" id="KW-0472">Membrane</keyword>
<organism evidence="4 5">
    <name type="scientific">Nocardiopsis mwathae</name>
    <dbReference type="NCBI Taxonomy" id="1472723"/>
    <lineage>
        <taxon>Bacteria</taxon>
        <taxon>Bacillati</taxon>
        <taxon>Actinomycetota</taxon>
        <taxon>Actinomycetes</taxon>
        <taxon>Streptosporangiales</taxon>
        <taxon>Nocardiopsidaceae</taxon>
        <taxon>Nocardiopsis</taxon>
    </lineage>
</organism>
<proteinExistence type="predicted"/>
<name>A0A7X0D4S1_9ACTN</name>
<protein>
    <submittedName>
        <fullName evidence="4">Uncharacterized protein</fullName>
    </submittedName>
</protein>
<dbReference type="EMBL" id="JACHDS010000001">
    <property type="protein sequence ID" value="MBB6171483.1"/>
    <property type="molecule type" value="Genomic_DNA"/>
</dbReference>
<feature type="transmembrane region" description="Helical" evidence="3">
    <location>
        <begin position="524"/>
        <end position="541"/>
    </location>
</feature>
<accession>A0A7X0D4S1</accession>
<dbReference type="AlphaFoldDB" id="A0A7X0D4S1"/>
<dbReference type="PANTHER" id="PTHR48174:SF5">
    <property type="entry name" value="VACUOLAR PROTEIN SORTING-ASSOCIATED PROTEIN 62"/>
    <property type="match status" value="1"/>
</dbReference>
<dbReference type="RefSeq" id="WP_184074744.1">
    <property type="nucleotide sequence ID" value="NZ_JACHDS010000001.1"/>
</dbReference>
<keyword evidence="3" id="KW-0812">Transmembrane</keyword>
<feature type="transmembrane region" description="Helical" evidence="3">
    <location>
        <begin position="548"/>
        <end position="571"/>
    </location>
</feature>
<sequence>MSERTDLELLRAFEPVLRYTKGELFFPTDVEAYLRACSLWVEDGGGKERELVPAGHLTLDRLAGAEDEWPGRYKHLRFVQEATLREEARRFSSTARPGIPKSGRLAAVGVFGRIVDVLVKFSLLIRGAVPGGLTAAAVTRYREQVDSGGATYYGRVVREGGYIALQYWFFYAMNDWRSIYGGVNDHEADWEKVTVYVAETPDGGVRPVWVGASSHEYTGDDLRRSWDDPALDRQGDHPVIYVGAGSHSHQMLPGDYLIQVDPAPLRGVVRAWRNVIARLFPNSTQLDRHGIGVPFVDYARGDGVCVGPGGDREWRAVVIDDDTPWVRGFRGLWGRDTRDWFEGERAPSGPRYERDGTIRHSWSDPLAWVGLQKVAPTEEAAREDLAAHLKELDTRIDDADTEIAERRDRIRRMSAAQAVLWRDPHSQTRAREYGERIQQEEHELAGIYRERSLKADERDAHHRALESDEPIAAGPTAHLRSPHLPYATGEQRTTRFVHIWVALSTPLLITALAAMLWLHGPYTIPTMIGVVLLFAAFDSFARRRLRTFLAGLAVLALVAGAATGIILAFMADWRMTLLVPIAAVVAVLFVVNVRDLLRR</sequence>
<dbReference type="Proteomes" id="UP000546642">
    <property type="component" value="Unassembled WGS sequence"/>
</dbReference>
<evidence type="ECO:0000256" key="2">
    <source>
        <dbReference type="SAM" id="MobiDB-lite"/>
    </source>
</evidence>
<comment type="caution">
    <text evidence="4">The sequence shown here is derived from an EMBL/GenBank/DDBJ whole genome shotgun (WGS) entry which is preliminary data.</text>
</comment>
<keyword evidence="3" id="KW-1133">Transmembrane helix</keyword>
<feature type="transmembrane region" description="Helical" evidence="3">
    <location>
        <begin position="577"/>
        <end position="597"/>
    </location>
</feature>
<keyword evidence="5" id="KW-1185">Reference proteome</keyword>
<dbReference type="PANTHER" id="PTHR48174">
    <property type="entry name" value="DUF946 FAMILY PROTEIN"/>
    <property type="match status" value="1"/>
</dbReference>
<gene>
    <name evidence="4" type="ORF">HNR23_001543</name>
</gene>
<keyword evidence="1" id="KW-0175">Coiled coil</keyword>
<evidence type="ECO:0000256" key="1">
    <source>
        <dbReference type="SAM" id="Coils"/>
    </source>
</evidence>
<evidence type="ECO:0000256" key="3">
    <source>
        <dbReference type="SAM" id="Phobius"/>
    </source>
</evidence>
<evidence type="ECO:0000313" key="4">
    <source>
        <dbReference type="EMBL" id="MBB6171483.1"/>
    </source>
</evidence>
<reference evidence="4 5" key="1">
    <citation type="submission" date="2020-08" db="EMBL/GenBank/DDBJ databases">
        <title>Sequencing the genomes of 1000 actinobacteria strains.</title>
        <authorList>
            <person name="Klenk H.-P."/>
        </authorList>
    </citation>
    <scope>NUCLEOTIDE SEQUENCE [LARGE SCALE GENOMIC DNA]</scope>
    <source>
        <strain evidence="4 5">DSM 46659</strain>
    </source>
</reference>
<evidence type="ECO:0000313" key="5">
    <source>
        <dbReference type="Proteomes" id="UP000546642"/>
    </source>
</evidence>
<feature type="coiled-coil region" evidence="1">
    <location>
        <begin position="382"/>
        <end position="409"/>
    </location>
</feature>